<keyword evidence="2" id="KW-1185">Reference proteome</keyword>
<sequence>MARKPGFIPEQTGFAGFDRVGLSRGAGRVRATPAGSGPAEAMAGSGRKCAGPAGARGALAAVCQADLFSLPLPPLPRTVFLPEEVRLSAVAVASLGGHAGEDGFLYLVVTQGRAARLLEHGLPLSRRAPLLLTERGGVVPWLAWLNDTRSEEPDTEAGAVLRLRRAMVAEALEPDPDHTAAFSAPCYWLSGA</sequence>
<dbReference type="AlphaFoldDB" id="A0A4Y3TSM1"/>
<name>A0A4Y3TSM1_9PROT</name>
<accession>A0A4Y3TSM1</accession>
<evidence type="ECO:0000313" key="2">
    <source>
        <dbReference type="Proteomes" id="UP000317730"/>
    </source>
</evidence>
<comment type="caution">
    <text evidence="1">The sequence shown here is derived from an EMBL/GenBank/DDBJ whole genome shotgun (WGS) entry which is preliminary data.</text>
</comment>
<dbReference type="OrthoDB" id="7280660at2"/>
<evidence type="ECO:0000313" key="1">
    <source>
        <dbReference type="EMBL" id="GEB85396.1"/>
    </source>
</evidence>
<gene>
    <name evidence="1" type="ORF">APE01nite_11930</name>
</gene>
<proteinExistence type="predicted"/>
<dbReference type="Proteomes" id="UP000317730">
    <property type="component" value="Unassembled WGS sequence"/>
</dbReference>
<dbReference type="RefSeq" id="WP_141375613.1">
    <property type="nucleotide sequence ID" value="NZ_BAPL01000001.1"/>
</dbReference>
<protein>
    <submittedName>
        <fullName evidence="1">Uncharacterized protein</fullName>
    </submittedName>
</protein>
<reference evidence="1 2" key="1">
    <citation type="submission" date="2019-06" db="EMBL/GenBank/DDBJ databases">
        <title>Whole genome shotgun sequence of Acetobacter peroxydans NBRC 13755.</title>
        <authorList>
            <person name="Hosoyama A."/>
            <person name="Uohara A."/>
            <person name="Ohji S."/>
            <person name="Ichikawa N."/>
        </authorList>
    </citation>
    <scope>NUCLEOTIDE SEQUENCE [LARGE SCALE GENOMIC DNA]</scope>
    <source>
        <strain evidence="1 2">NBRC 13755</strain>
    </source>
</reference>
<dbReference type="EMBL" id="BJMV01000005">
    <property type="protein sequence ID" value="GEB85396.1"/>
    <property type="molecule type" value="Genomic_DNA"/>
</dbReference>
<organism evidence="1 2">
    <name type="scientific">Acetobacter peroxydans</name>
    <dbReference type="NCBI Taxonomy" id="104098"/>
    <lineage>
        <taxon>Bacteria</taxon>
        <taxon>Pseudomonadati</taxon>
        <taxon>Pseudomonadota</taxon>
        <taxon>Alphaproteobacteria</taxon>
        <taxon>Acetobacterales</taxon>
        <taxon>Acetobacteraceae</taxon>
        <taxon>Acetobacter</taxon>
    </lineage>
</organism>